<proteinExistence type="predicted"/>
<dbReference type="Gene3D" id="1.10.10.60">
    <property type="entry name" value="Homeodomain-like"/>
    <property type="match status" value="1"/>
</dbReference>
<keyword evidence="3" id="KW-0804">Transcription</keyword>
<protein>
    <submittedName>
        <fullName evidence="5">Helix-turn-helix transcriptional regulator</fullName>
    </submittedName>
</protein>
<dbReference type="PRINTS" id="PR00032">
    <property type="entry name" value="HTHARAC"/>
</dbReference>
<dbReference type="PANTHER" id="PTHR43280">
    <property type="entry name" value="ARAC-FAMILY TRANSCRIPTIONAL REGULATOR"/>
    <property type="match status" value="1"/>
</dbReference>
<dbReference type="PROSITE" id="PS01124">
    <property type="entry name" value="HTH_ARAC_FAMILY_2"/>
    <property type="match status" value="1"/>
</dbReference>
<reference evidence="5 6" key="1">
    <citation type="submission" date="2024-01" db="EMBL/GenBank/DDBJ databases">
        <title>Sphingobacterium tenebrionis sp. nov., a novel endophyte isolated from tenebrio molitor intestines.</title>
        <authorList>
            <person name="Zhang C."/>
        </authorList>
    </citation>
    <scope>NUCLEOTIDE SEQUENCE [LARGE SCALE GENOMIC DNA]</scope>
    <source>
        <strain evidence="5 6">PU5-4</strain>
    </source>
</reference>
<dbReference type="PANTHER" id="PTHR43280:SF32">
    <property type="entry name" value="TRANSCRIPTIONAL REGULATORY PROTEIN"/>
    <property type="match status" value="1"/>
</dbReference>
<evidence type="ECO:0000256" key="3">
    <source>
        <dbReference type="ARBA" id="ARBA00023163"/>
    </source>
</evidence>
<dbReference type="InterPro" id="IPR018060">
    <property type="entry name" value="HTH_AraC"/>
</dbReference>
<evidence type="ECO:0000256" key="1">
    <source>
        <dbReference type="ARBA" id="ARBA00023015"/>
    </source>
</evidence>
<dbReference type="InterPro" id="IPR018062">
    <property type="entry name" value="HTH_AraC-typ_CS"/>
</dbReference>
<dbReference type="EMBL" id="JAYLLN010000020">
    <property type="protein sequence ID" value="MEI5985148.1"/>
    <property type="molecule type" value="Genomic_DNA"/>
</dbReference>
<name>A0ABU8I6M1_9SPHI</name>
<gene>
    <name evidence="5" type="ORF">VJ786_09550</name>
</gene>
<evidence type="ECO:0000259" key="4">
    <source>
        <dbReference type="PROSITE" id="PS01124"/>
    </source>
</evidence>
<organism evidence="5 6">
    <name type="scientific">Sphingobacterium tenebrionis</name>
    <dbReference type="NCBI Taxonomy" id="3111775"/>
    <lineage>
        <taxon>Bacteria</taxon>
        <taxon>Pseudomonadati</taxon>
        <taxon>Bacteroidota</taxon>
        <taxon>Sphingobacteriia</taxon>
        <taxon>Sphingobacteriales</taxon>
        <taxon>Sphingobacteriaceae</taxon>
        <taxon>Sphingobacterium</taxon>
    </lineage>
</organism>
<dbReference type="PROSITE" id="PS00041">
    <property type="entry name" value="HTH_ARAC_FAMILY_1"/>
    <property type="match status" value="1"/>
</dbReference>
<comment type="caution">
    <text evidence="5">The sequence shown here is derived from an EMBL/GenBank/DDBJ whole genome shotgun (WGS) entry which is preliminary data.</text>
</comment>
<dbReference type="InterPro" id="IPR020449">
    <property type="entry name" value="Tscrpt_reg_AraC-type_HTH"/>
</dbReference>
<dbReference type="Proteomes" id="UP001363035">
    <property type="component" value="Unassembled WGS sequence"/>
</dbReference>
<keyword evidence="1" id="KW-0805">Transcription regulation</keyword>
<keyword evidence="2" id="KW-0238">DNA-binding</keyword>
<sequence length="298" mass="34960">MKINTFHPVDFKRLFIGNPTDKLWFQMDIDHFFIHSFHSEKVDLKLPLPLHKKTVHDIMFIVHGSSARLAGLHRYELKKADLLFVPRLTASNTEFMTADIEGYYCHFSDEMLQTQPLLLDFFNQMILPTYLHFPEPNFQRVNKLLQSLWEVSREKKNQTEQSRLQAFYLACILAEISLLIKEENQQKPSKGNKLYKDFLSLAKTKIMHGWTLKQYADALNITPNHLNKTIKMLSNRSANDLLNELKIQEAKVLLLQTPSTLAEIAYLLGFTDQAHFGKFFKKHNNHTPSQYRKMIDMY</sequence>
<dbReference type="SMART" id="SM00342">
    <property type="entry name" value="HTH_ARAC"/>
    <property type="match status" value="1"/>
</dbReference>
<feature type="domain" description="HTH araC/xylS-type" evidence="4">
    <location>
        <begin position="196"/>
        <end position="294"/>
    </location>
</feature>
<evidence type="ECO:0000313" key="5">
    <source>
        <dbReference type="EMBL" id="MEI5985148.1"/>
    </source>
</evidence>
<dbReference type="SUPFAM" id="SSF46689">
    <property type="entry name" value="Homeodomain-like"/>
    <property type="match status" value="1"/>
</dbReference>
<evidence type="ECO:0000313" key="6">
    <source>
        <dbReference type="Proteomes" id="UP001363035"/>
    </source>
</evidence>
<evidence type="ECO:0000256" key="2">
    <source>
        <dbReference type="ARBA" id="ARBA00023125"/>
    </source>
</evidence>
<keyword evidence="6" id="KW-1185">Reference proteome</keyword>
<dbReference type="Pfam" id="PF12833">
    <property type="entry name" value="HTH_18"/>
    <property type="match status" value="1"/>
</dbReference>
<dbReference type="RefSeq" id="WP_134776500.1">
    <property type="nucleotide sequence ID" value="NZ_JAYLLN010000020.1"/>
</dbReference>
<accession>A0ABU8I6M1</accession>
<dbReference type="InterPro" id="IPR009057">
    <property type="entry name" value="Homeodomain-like_sf"/>
</dbReference>